<dbReference type="SUPFAM" id="SSF53822">
    <property type="entry name" value="Periplasmic binding protein-like I"/>
    <property type="match status" value="1"/>
</dbReference>
<sequence length="416" mass="42364">MNNPRRRRSTAASCLAMTGALLAAGCGGGAEEEPTGSAAAASALTGAPVKVMVWAPENTQGSAQPGVRITAQAYEKWINANGGIKGGPLKVLTCNEKNDPDEAENCAQQAVSEKVVAVVGSYSLAGDRYMPILEKAGIPYIGGTGVSAAEFSNPLSFPVNGGTPVVFAAHGQQLVEAGCEKISGVRYDVAAAAIVSQFLGLGATSAGGKPPKDLKVPVTATDLAPQVAAATRDSDCVSVILGTHSDLFVKAYVQSGAKTELGSVVGNLTPELAATTGGSGSPLDGSAITGYYPPLSDPAWKDAVSALEGKDVDLSNGANATTWVAFKVFSEAAGKLPEITSKALVKELNTSKGIDTGGLTPPLTWTDATALPMKGLNRIHNTTATELVLKDGKIEWAESGSDFVDMRKALTAASSG</sequence>
<feature type="signal peptide" evidence="3">
    <location>
        <begin position="1"/>
        <end position="23"/>
    </location>
</feature>
<dbReference type="EMBL" id="JAAKZX010000091">
    <property type="protein sequence ID" value="NGO45437.1"/>
    <property type="molecule type" value="Genomic_DNA"/>
</dbReference>
<proteinExistence type="inferred from homology"/>
<comment type="similarity">
    <text evidence="1">Belongs to the leucine-binding protein family.</text>
</comment>
<dbReference type="Proteomes" id="UP001518140">
    <property type="component" value="Unassembled WGS sequence"/>
</dbReference>
<dbReference type="InterPro" id="IPR028082">
    <property type="entry name" value="Peripla_BP_I"/>
</dbReference>
<feature type="chain" id="PRO_5045971152" evidence="3">
    <location>
        <begin position="24"/>
        <end position="416"/>
    </location>
</feature>
<accession>A0ABX0E2P8</accession>
<evidence type="ECO:0000313" key="6">
    <source>
        <dbReference type="Proteomes" id="UP001518140"/>
    </source>
</evidence>
<evidence type="ECO:0000256" key="3">
    <source>
        <dbReference type="SAM" id="SignalP"/>
    </source>
</evidence>
<keyword evidence="6" id="KW-1185">Reference proteome</keyword>
<comment type="caution">
    <text evidence="5">The sequence shown here is derived from an EMBL/GenBank/DDBJ whole genome shotgun (WGS) entry which is preliminary data.</text>
</comment>
<dbReference type="RefSeq" id="WP_165341996.1">
    <property type="nucleotide sequence ID" value="NZ_JAAKZX010000091.1"/>
</dbReference>
<evidence type="ECO:0000313" key="5">
    <source>
        <dbReference type="EMBL" id="NGO45437.1"/>
    </source>
</evidence>
<dbReference type="PANTHER" id="PTHR30483">
    <property type="entry name" value="LEUCINE-SPECIFIC-BINDING PROTEIN"/>
    <property type="match status" value="1"/>
</dbReference>
<feature type="domain" description="Leucine-binding protein" evidence="4">
    <location>
        <begin position="61"/>
        <end position="368"/>
    </location>
</feature>
<name>A0ABX0E2P8_9ACTN</name>
<dbReference type="Pfam" id="PF13458">
    <property type="entry name" value="Peripla_BP_6"/>
    <property type="match status" value="1"/>
</dbReference>
<gene>
    <name evidence="5" type="ORF">G6048_25925</name>
</gene>
<dbReference type="InterPro" id="IPR051010">
    <property type="entry name" value="BCAA_transport"/>
</dbReference>
<organism evidence="5 6">
    <name type="scientific">Streptomyces ureilyticus</name>
    <dbReference type="NCBI Taxonomy" id="1775131"/>
    <lineage>
        <taxon>Bacteria</taxon>
        <taxon>Bacillati</taxon>
        <taxon>Actinomycetota</taxon>
        <taxon>Actinomycetes</taxon>
        <taxon>Kitasatosporales</taxon>
        <taxon>Streptomycetaceae</taxon>
        <taxon>Streptomyces</taxon>
    </lineage>
</organism>
<evidence type="ECO:0000259" key="4">
    <source>
        <dbReference type="Pfam" id="PF13458"/>
    </source>
</evidence>
<dbReference type="InterPro" id="IPR028081">
    <property type="entry name" value="Leu-bd"/>
</dbReference>
<dbReference type="Gene3D" id="3.40.50.2300">
    <property type="match status" value="2"/>
</dbReference>
<keyword evidence="2 3" id="KW-0732">Signal</keyword>
<evidence type="ECO:0000256" key="2">
    <source>
        <dbReference type="ARBA" id="ARBA00022729"/>
    </source>
</evidence>
<dbReference type="PROSITE" id="PS51257">
    <property type="entry name" value="PROKAR_LIPOPROTEIN"/>
    <property type="match status" value="1"/>
</dbReference>
<reference evidence="5 6" key="1">
    <citation type="submission" date="2020-02" db="EMBL/GenBank/DDBJ databases">
        <title>Whole-genome analyses of novel actinobacteria.</title>
        <authorList>
            <person name="Sahin N."/>
            <person name="Tokatli A."/>
        </authorList>
    </citation>
    <scope>NUCLEOTIDE SEQUENCE [LARGE SCALE GENOMIC DNA]</scope>
    <source>
        <strain evidence="5 6">YC419</strain>
    </source>
</reference>
<dbReference type="PANTHER" id="PTHR30483:SF6">
    <property type="entry name" value="PERIPLASMIC BINDING PROTEIN OF ABC TRANSPORTER FOR NATURAL AMINO ACIDS"/>
    <property type="match status" value="1"/>
</dbReference>
<protein>
    <submittedName>
        <fullName evidence="5">ABC transporter substrate-binding protein</fullName>
    </submittedName>
</protein>
<evidence type="ECO:0000256" key="1">
    <source>
        <dbReference type="ARBA" id="ARBA00010062"/>
    </source>
</evidence>